<gene>
    <name evidence="3" type="ORF">GCM10011515_16680</name>
</gene>
<proteinExistence type="predicted"/>
<protein>
    <submittedName>
        <fullName evidence="3">Alpha/beta hydrolase</fullName>
    </submittedName>
</protein>
<dbReference type="InterPro" id="IPR029058">
    <property type="entry name" value="AB_hydrolase_fold"/>
</dbReference>
<dbReference type="PRINTS" id="PR00111">
    <property type="entry name" value="ABHYDROLASE"/>
</dbReference>
<name>A0ABQ1S9N6_9SPHN</name>
<dbReference type="PANTHER" id="PTHR43798">
    <property type="entry name" value="MONOACYLGLYCEROL LIPASE"/>
    <property type="match status" value="1"/>
</dbReference>
<dbReference type="PRINTS" id="PR00412">
    <property type="entry name" value="EPOXHYDRLASE"/>
</dbReference>
<dbReference type="RefSeq" id="WP_188644706.1">
    <property type="nucleotide sequence ID" value="NZ_BMKL01000001.1"/>
</dbReference>
<keyword evidence="4" id="KW-1185">Reference proteome</keyword>
<feature type="domain" description="AB hydrolase-1" evidence="2">
    <location>
        <begin position="64"/>
        <end position="299"/>
    </location>
</feature>
<evidence type="ECO:0000256" key="1">
    <source>
        <dbReference type="ARBA" id="ARBA00022801"/>
    </source>
</evidence>
<dbReference type="InterPro" id="IPR000073">
    <property type="entry name" value="AB_hydrolase_1"/>
</dbReference>
<dbReference type="Pfam" id="PF00561">
    <property type="entry name" value="Abhydrolase_1"/>
    <property type="match status" value="1"/>
</dbReference>
<organism evidence="3 4">
    <name type="scientific">Tsuneonella deserti</name>
    <dbReference type="NCBI Taxonomy" id="2035528"/>
    <lineage>
        <taxon>Bacteria</taxon>
        <taxon>Pseudomonadati</taxon>
        <taxon>Pseudomonadota</taxon>
        <taxon>Alphaproteobacteria</taxon>
        <taxon>Sphingomonadales</taxon>
        <taxon>Erythrobacteraceae</taxon>
        <taxon>Tsuneonella</taxon>
    </lineage>
</organism>
<dbReference type="PANTHER" id="PTHR43798:SF31">
    <property type="entry name" value="AB HYDROLASE SUPERFAMILY PROTEIN YCLE"/>
    <property type="match status" value="1"/>
</dbReference>
<evidence type="ECO:0000259" key="2">
    <source>
        <dbReference type="Pfam" id="PF00561"/>
    </source>
</evidence>
<dbReference type="SUPFAM" id="SSF53474">
    <property type="entry name" value="alpha/beta-Hydrolases"/>
    <property type="match status" value="1"/>
</dbReference>
<reference evidence="4" key="1">
    <citation type="journal article" date="2019" name="Int. J. Syst. Evol. Microbiol.">
        <title>The Global Catalogue of Microorganisms (GCM) 10K type strain sequencing project: providing services to taxonomists for standard genome sequencing and annotation.</title>
        <authorList>
            <consortium name="The Broad Institute Genomics Platform"/>
            <consortium name="The Broad Institute Genome Sequencing Center for Infectious Disease"/>
            <person name="Wu L."/>
            <person name="Ma J."/>
        </authorList>
    </citation>
    <scope>NUCLEOTIDE SEQUENCE [LARGE SCALE GENOMIC DNA]</scope>
    <source>
        <strain evidence="4">CGMCC 1.15959</strain>
    </source>
</reference>
<dbReference type="EMBL" id="BMKL01000001">
    <property type="protein sequence ID" value="GGD97562.1"/>
    <property type="molecule type" value="Genomic_DNA"/>
</dbReference>
<dbReference type="InterPro" id="IPR000639">
    <property type="entry name" value="Epox_hydrolase-like"/>
</dbReference>
<dbReference type="Gene3D" id="3.40.50.1820">
    <property type="entry name" value="alpha/beta hydrolase"/>
    <property type="match status" value="1"/>
</dbReference>
<evidence type="ECO:0000313" key="4">
    <source>
        <dbReference type="Proteomes" id="UP000619041"/>
    </source>
</evidence>
<evidence type="ECO:0000313" key="3">
    <source>
        <dbReference type="EMBL" id="GGD97562.1"/>
    </source>
</evidence>
<sequence length="318" mass="34671">MRKTAKVLGLLAVLLVGTFLLLRTPDSDPAAMRAKYGAAPSQFIDIGGGERIHLRDEGPRDGLPIVLLHGSNADLHTWQPWVDRLKATHRIIRFDQRGHGLTGPAPDGDYSRRAFADDVERVANTLNLRRFVLAGNSMGGGIALEYALAHPGRVAGLVLVDAAGAPRLREVKGNIGFTLARTPGFSWLMGQITPRSLIERSLRQTVSNQSVVTDAAVDRYWELLRYPGNRQATAARFATAQEAFSPAALDRLKVPTLIIWGQEDGLIPVASGRWLAQHIPSSRFEVLPGIGHIPMEEAPDASARLLIDWLARLEPAAD</sequence>
<keyword evidence="1 3" id="KW-0378">Hydrolase</keyword>
<dbReference type="Proteomes" id="UP000619041">
    <property type="component" value="Unassembled WGS sequence"/>
</dbReference>
<comment type="caution">
    <text evidence="3">The sequence shown here is derived from an EMBL/GenBank/DDBJ whole genome shotgun (WGS) entry which is preliminary data.</text>
</comment>
<accession>A0ABQ1S9N6</accession>
<dbReference type="GO" id="GO:0016787">
    <property type="term" value="F:hydrolase activity"/>
    <property type="evidence" value="ECO:0007669"/>
    <property type="project" value="UniProtKB-KW"/>
</dbReference>
<dbReference type="InterPro" id="IPR050266">
    <property type="entry name" value="AB_hydrolase_sf"/>
</dbReference>